<evidence type="ECO:0000313" key="2">
    <source>
        <dbReference type="EMBL" id="TDD74238.1"/>
    </source>
</evidence>
<dbReference type="InterPro" id="IPR007278">
    <property type="entry name" value="DUF397"/>
</dbReference>
<evidence type="ECO:0000259" key="1">
    <source>
        <dbReference type="Pfam" id="PF04149"/>
    </source>
</evidence>
<organism evidence="2 3">
    <name type="scientific">Actinomadura darangshiensis</name>
    <dbReference type="NCBI Taxonomy" id="705336"/>
    <lineage>
        <taxon>Bacteria</taxon>
        <taxon>Bacillati</taxon>
        <taxon>Actinomycetota</taxon>
        <taxon>Actinomycetes</taxon>
        <taxon>Streptosporangiales</taxon>
        <taxon>Thermomonosporaceae</taxon>
        <taxon>Actinomadura</taxon>
    </lineage>
</organism>
<reference evidence="2 3" key="1">
    <citation type="submission" date="2019-03" db="EMBL/GenBank/DDBJ databases">
        <title>Draft genome sequences of novel Actinobacteria.</title>
        <authorList>
            <person name="Sahin N."/>
            <person name="Ay H."/>
            <person name="Saygin H."/>
        </authorList>
    </citation>
    <scope>NUCLEOTIDE SEQUENCE [LARGE SCALE GENOMIC DNA]</scope>
    <source>
        <strain evidence="2 3">DSM 45941</strain>
    </source>
</reference>
<keyword evidence="3" id="KW-1185">Reference proteome</keyword>
<name>A0A4R5AMU9_9ACTN</name>
<dbReference type="AlphaFoldDB" id="A0A4R5AMU9"/>
<feature type="domain" description="DUF397" evidence="1">
    <location>
        <begin position="7"/>
        <end position="59"/>
    </location>
</feature>
<dbReference type="Proteomes" id="UP000295578">
    <property type="component" value="Unassembled WGS sequence"/>
</dbReference>
<comment type="caution">
    <text evidence="2">The sequence shown here is derived from an EMBL/GenBank/DDBJ whole genome shotgun (WGS) entry which is preliminary data.</text>
</comment>
<evidence type="ECO:0000313" key="3">
    <source>
        <dbReference type="Proteomes" id="UP000295578"/>
    </source>
</evidence>
<dbReference type="OrthoDB" id="3482373at2"/>
<sequence length="62" mass="6695">MMKKFTNWRVSSYTEAGGSCVEVGRSSAGTIGVRDSTMEGKGSTLEFTRTEWTALLNSIQSG</sequence>
<protein>
    <submittedName>
        <fullName evidence="2">DUF397 domain-containing protein</fullName>
    </submittedName>
</protein>
<dbReference type="EMBL" id="SMKY01000172">
    <property type="protein sequence ID" value="TDD74238.1"/>
    <property type="molecule type" value="Genomic_DNA"/>
</dbReference>
<gene>
    <name evidence="2" type="ORF">E1293_29925</name>
</gene>
<accession>A0A4R5AMU9</accession>
<dbReference type="Pfam" id="PF04149">
    <property type="entry name" value="DUF397"/>
    <property type="match status" value="1"/>
</dbReference>
<proteinExistence type="predicted"/>